<sequence length="70" mass="7832">MKIIFWSSRRNWLTISRNSLRPGRPIQGVPPGPKEGDLSMVFGSNGFGVRGERLGRSAGFGSWRTRPVEM</sequence>
<comment type="caution">
    <text evidence="1">The sequence shown here is derived from an EMBL/GenBank/DDBJ whole genome shotgun (WGS) entry which is preliminary data.</text>
</comment>
<protein>
    <submittedName>
        <fullName evidence="1">Uncharacterized protein</fullName>
    </submittedName>
</protein>
<dbReference type="Proteomes" id="UP001601992">
    <property type="component" value="Unassembled WGS sequence"/>
</dbReference>
<name>A0ABW6S8E6_9NOCA</name>
<gene>
    <name evidence="1" type="ORF">ACFYXQ_32810</name>
</gene>
<keyword evidence="2" id="KW-1185">Reference proteome</keyword>
<dbReference type="RefSeq" id="WP_387406085.1">
    <property type="nucleotide sequence ID" value="NZ_JBIAQY010000014.1"/>
</dbReference>
<dbReference type="EMBL" id="JBIAQY010000014">
    <property type="protein sequence ID" value="MFF3572560.1"/>
    <property type="molecule type" value="Genomic_DNA"/>
</dbReference>
<accession>A0ABW6S8E6</accession>
<proteinExistence type="predicted"/>
<evidence type="ECO:0000313" key="1">
    <source>
        <dbReference type="EMBL" id="MFF3572560.1"/>
    </source>
</evidence>
<reference evidence="1 2" key="1">
    <citation type="submission" date="2024-10" db="EMBL/GenBank/DDBJ databases">
        <title>The Natural Products Discovery Center: Release of the First 8490 Sequenced Strains for Exploring Actinobacteria Biosynthetic Diversity.</title>
        <authorList>
            <person name="Kalkreuter E."/>
            <person name="Kautsar S.A."/>
            <person name="Yang D."/>
            <person name="Bader C.D."/>
            <person name="Teijaro C.N."/>
            <person name="Fluegel L."/>
            <person name="Davis C.M."/>
            <person name="Simpson J.R."/>
            <person name="Lauterbach L."/>
            <person name="Steele A.D."/>
            <person name="Gui C."/>
            <person name="Meng S."/>
            <person name="Li G."/>
            <person name="Viehrig K."/>
            <person name="Ye F."/>
            <person name="Su P."/>
            <person name="Kiefer A.F."/>
            <person name="Nichols A."/>
            <person name="Cepeda A.J."/>
            <person name="Yan W."/>
            <person name="Fan B."/>
            <person name="Jiang Y."/>
            <person name="Adhikari A."/>
            <person name="Zheng C.-J."/>
            <person name="Schuster L."/>
            <person name="Cowan T.M."/>
            <person name="Smanski M.J."/>
            <person name="Chevrette M.G."/>
            <person name="De Carvalho L.P.S."/>
            <person name="Shen B."/>
        </authorList>
    </citation>
    <scope>NUCLEOTIDE SEQUENCE [LARGE SCALE GENOMIC DNA]</scope>
    <source>
        <strain evidence="1 2">NPDC002593</strain>
    </source>
</reference>
<evidence type="ECO:0000313" key="2">
    <source>
        <dbReference type="Proteomes" id="UP001601992"/>
    </source>
</evidence>
<organism evidence="1 2">
    <name type="scientific">Nocardia jiangxiensis</name>
    <dbReference type="NCBI Taxonomy" id="282685"/>
    <lineage>
        <taxon>Bacteria</taxon>
        <taxon>Bacillati</taxon>
        <taxon>Actinomycetota</taxon>
        <taxon>Actinomycetes</taxon>
        <taxon>Mycobacteriales</taxon>
        <taxon>Nocardiaceae</taxon>
        <taxon>Nocardia</taxon>
    </lineage>
</organism>